<evidence type="ECO:0000313" key="12">
    <source>
        <dbReference type="EMBL" id="ELK06687.1"/>
    </source>
</evidence>
<keyword evidence="6" id="KW-0297">G-protein coupled receptor</keyword>
<dbReference type="STRING" id="9402.L5K5Q4"/>
<dbReference type="FunFam" id="1.20.1070.10:FF:000015">
    <property type="entry name" value="Olfactory receptor"/>
    <property type="match status" value="1"/>
</dbReference>
<dbReference type="GO" id="GO:0004930">
    <property type="term" value="F:G protein-coupled receptor activity"/>
    <property type="evidence" value="ECO:0007669"/>
    <property type="project" value="UniProtKB-KW"/>
</dbReference>
<organism evidence="12 13">
    <name type="scientific">Pteropus alecto</name>
    <name type="common">Black flying fox</name>
    <dbReference type="NCBI Taxonomy" id="9402"/>
    <lineage>
        <taxon>Eukaryota</taxon>
        <taxon>Metazoa</taxon>
        <taxon>Chordata</taxon>
        <taxon>Craniata</taxon>
        <taxon>Vertebrata</taxon>
        <taxon>Euteleostomi</taxon>
        <taxon>Mammalia</taxon>
        <taxon>Eutheria</taxon>
        <taxon>Laurasiatheria</taxon>
        <taxon>Chiroptera</taxon>
        <taxon>Yinpterochiroptera</taxon>
        <taxon>Pteropodoidea</taxon>
        <taxon>Pteropodidae</taxon>
        <taxon>Pteropodinae</taxon>
        <taxon>Pteropus</taxon>
    </lineage>
</organism>
<dbReference type="EMBL" id="KB031009">
    <property type="protein sequence ID" value="ELK06687.1"/>
    <property type="molecule type" value="Genomic_DNA"/>
</dbReference>
<feature type="transmembrane region" description="Helical" evidence="10">
    <location>
        <begin position="157"/>
        <end position="177"/>
    </location>
</feature>
<dbReference type="InterPro" id="IPR000725">
    <property type="entry name" value="Olfact_rcpt"/>
</dbReference>
<evidence type="ECO:0000259" key="11">
    <source>
        <dbReference type="PROSITE" id="PS50262"/>
    </source>
</evidence>
<evidence type="ECO:0000256" key="9">
    <source>
        <dbReference type="ARBA" id="ARBA00023224"/>
    </source>
</evidence>
<keyword evidence="9" id="KW-0807">Transducer</keyword>
<evidence type="ECO:0000256" key="4">
    <source>
        <dbReference type="ARBA" id="ARBA00022692"/>
    </source>
</evidence>
<dbReference type="PRINTS" id="PR00245">
    <property type="entry name" value="OLFACTORYR"/>
</dbReference>
<accession>L5K5Q4</accession>
<dbReference type="PANTHER" id="PTHR26453">
    <property type="entry name" value="OLFACTORY RECEPTOR"/>
    <property type="match status" value="1"/>
</dbReference>
<keyword evidence="5 10" id="KW-1133">Transmembrane helix</keyword>
<evidence type="ECO:0000256" key="3">
    <source>
        <dbReference type="ARBA" id="ARBA00022606"/>
    </source>
</evidence>
<keyword evidence="3" id="KW-0716">Sensory transduction</keyword>
<feature type="transmembrane region" description="Helical" evidence="10">
    <location>
        <begin position="117"/>
        <end position="136"/>
    </location>
</feature>
<protein>
    <submittedName>
        <fullName evidence="12">Olfactory receptor 10AG1</fullName>
    </submittedName>
</protein>
<proteinExistence type="predicted"/>
<dbReference type="SUPFAM" id="SSF81321">
    <property type="entry name" value="Family A G protein-coupled receptor-like"/>
    <property type="match status" value="1"/>
</dbReference>
<dbReference type="Proteomes" id="UP000010552">
    <property type="component" value="Unassembled WGS sequence"/>
</dbReference>
<feature type="transmembrane region" description="Helical" evidence="10">
    <location>
        <begin position="60"/>
        <end position="77"/>
    </location>
</feature>
<evidence type="ECO:0000256" key="2">
    <source>
        <dbReference type="ARBA" id="ARBA00022475"/>
    </source>
</evidence>
<dbReference type="GO" id="GO:0005886">
    <property type="term" value="C:plasma membrane"/>
    <property type="evidence" value="ECO:0007669"/>
    <property type="project" value="UniProtKB-SubCell"/>
</dbReference>
<dbReference type="Gene3D" id="1.20.1070.10">
    <property type="entry name" value="Rhodopsin 7-helix transmembrane proteins"/>
    <property type="match status" value="1"/>
</dbReference>
<dbReference type="eggNOG" id="ENOG502SI62">
    <property type="taxonomic scope" value="Eukaryota"/>
</dbReference>
<reference evidence="13" key="1">
    <citation type="journal article" date="2013" name="Science">
        <title>Comparative analysis of bat genomes provides insight into the evolution of flight and immunity.</title>
        <authorList>
            <person name="Zhang G."/>
            <person name="Cowled C."/>
            <person name="Shi Z."/>
            <person name="Huang Z."/>
            <person name="Bishop-Lilly K.A."/>
            <person name="Fang X."/>
            <person name="Wynne J.W."/>
            <person name="Xiong Z."/>
            <person name="Baker M.L."/>
            <person name="Zhao W."/>
            <person name="Tachedjian M."/>
            <person name="Zhu Y."/>
            <person name="Zhou P."/>
            <person name="Jiang X."/>
            <person name="Ng J."/>
            <person name="Yang L."/>
            <person name="Wu L."/>
            <person name="Xiao J."/>
            <person name="Feng Y."/>
            <person name="Chen Y."/>
            <person name="Sun X."/>
            <person name="Zhang Y."/>
            <person name="Marsh G.A."/>
            <person name="Crameri G."/>
            <person name="Broder C.C."/>
            <person name="Frey K.G."/>
            <person name="Wang L.F."/>
            <person name="Wang J."/>
        </authorList>
    </citation>
    <scope>NUCLEOTIDE SEQUENCE [LARGE SCALE GENOMIC DNA]</scope>
</reference>
<keyword evidence="4 10" id="KW-0812">Transmembrane</keyword>
<dbReference type="GO" id="GO:0004984">
    <property type="term" value="F:olfactory receptor activity"/>
    <property type="evidence" value="ECO:0007669"/>
    <property type="project" value="InterPro"/>
</dbReference>
<evidence type="ECO:0000313" key="13">
    <source>
        <dbReference type="Proteomes" id="UP000010552"/>
    </source>
</evidence>
<dbReference type="InterPro" id="IPR017452">
    <property type="entry name" value="GPCR_Rhodpsn_7TM"/>
</dbReference>
<sequence length="199" mass="21870">MLMNLLTQKGNISLVACAAQMCFVLMFGGSECLFLTAMAYDLYVAICNPLPYPLVMNHKVYVQLAIAAWVVAVPAIIGQTCQICSLLFCGSYIIYHLFCDFPPILKLACGDTFLNEITVYVVTMVFIMVPYLLTIVSYGKIIANILKISSASGKAKAFYTCSSHLIVVVLFYGTAIITHLQPKTNQSEGNGKVISLFYM</sequence>
<keyword evidence="13" id="KW-1185">Reference proteome</keyword>
<dbReference type="AlphaFoldDB" id="L5K5Q4"/>
<dbReference type="InParanoid" id="L5K5Q4"/>
<evidence type="ECO:0000256" key="7">
    <source>
        <dbReference type="ARBA" id="ARBA00023136"/>
    </source>
</evidence>
<evidence type="ECO:0000256" key="8">
    <source>
        <dbReference type="ARBA" id="ARBA00023170"/>
    </source>
</evidence>
<dbReference type="Pfam" id="PF13853">
    <property type="entry name" value="7tm_4"/>
    <property type="match status" value="1"/>
</dbReference>
<dbReference type="PROSITE" id="PS50262">
    <property type="entry name" value="G_PROTEIN_RECEP_F1_2"/>
    <property type="match status" value="1"/>
</dbReference>
<evidence type="ECO:0000256" key="1">
    <source>
        <dbReference type="ARBA" id="ARBA00004651"/>
    </source>
</evidence>
<keyword evidence="2" id="KW-1003">Cell membrane</keyword>
<feature type="transmembrane region" description="Helical" evidence="10">
    <location>
        <begin position="84"/>
        <end position="105"/>
    </location>
</feature>
<gene>
    <name evidence="12" type="ORF">PAL_GLEAN10000269</name>
</gene>
<feature type="transmembrane region" description="Helical" evidence="10">
    <location>
        <begin position="12"/>
        <end position="40"/>
    </location>
</feature>
<evidence type="ECO:0000256" key="10">
    <source>
        <dbReference type="SAM" id="Phobius"/>
    </source>
</evidence>
<keyword evidence="8 12" id="KW-0675">Receptor</keyword>
<feature type="domain" description="G-protein coupled receptors family 1 profile" evidence="11">
    <location>
        <begin position="1"/>
        <end position="199"/>
    </location>
</feature>
<comment type="subcellular location">
    <subcellularLocation>
        <location evidence="1">Cell membrane</location>
        <topology evidence="1">Multi-pass membrane protein</topology>
    </subcellularLocation>
</comment>
<name>L5K5Q4_PTEAL</name>
<keyword evidence="7 10" id="KW-0472">Membrane</keyword>
<evidence type="ECO:0000256" key="6">
    <source>
        <dbReference type="ARBA" id="ARBA00023040"/>
    </source>
</evidence>
<evidence type="ECO:0000256" key="5">
    <source>
        <dbReference type="ARBA" id="ARBA00022989"/>
    </source>
</evidence>